<proteinExistence type="predicted"/>
<accession>A0A9D4V9V8</accession>
<evidence type="ECO:0000313" key="2">
    <source>
        <dbReference type="Proteomes" id="UP000886520"/>
    </source>
</evidence>
<sequence length="98" mass="10402">MLKVGERHAGRLCVVGNTVVGGGAESWGNPPTLSIVRLVQQLLPFTTVARLSMAGVVTTSADIPCYESALSGSYLLTSIVVTLLRGINTSSYYCRRLS</sequence>
<organism evidence="1 2">
    <name type="scientific">Adiantum capillus-veneris</name>
    <name type="common">Maidenhair fern</name>
    <dbReference type="NCBI Taxonomy" id="13818"/>
    <lineage>
        <taxon>Eukaryota</taxon>
        <taxon>Viridiplantae</taxon>
        <taxon>Streptophyta</taxon>
        <taxon>Embryophyta</taxon>
        <taxon>Tracheophyta</taxon>
        <taxon>Polypodiopsida</taxon>
        <taxon>Polypodiidae</taxon>
        <taxon>Polypodiales</taxon>
        <taxon>Pteridineae</taxon>
        <taxon>Pteridaceae</taxon>
        <taxon>Vittarioideae</taxon>
        <taxon>Adiantum</taxon>
    </lineage>
</organism>
<dbReference type="EMBL" id="JABFUD020000003">
    <property type="protein sequence ID" value="KAI5082303.1"/>
    <property type="molecule type" value="Genomic_DNA"/>
</dbReference>
<evidence type="ECO:0000313" key="1">
    <source>
        <dbReference type="EMBL" id="KAI5082303.1"/>
    </source>
</evidence>
<comment type="caution">
    <text evidence="1">The sequence shown here is derived from an EMBL/GenBank/DDBJ whole genome shotgun (WGS) entry which is preliminary data.</text>
</comment>
<dbReference type="AlphaFoldDB" id="A0A9D4V9V8"/>
<reference evidence="1" key="1">
    <citation type="submission" date="2021-01" db="EMBL/GenBank/DDBJ databases">
        <title>Adiantum capillus-veneris genome.</title>
        <authorList>
            <person name="Fang Y."/>
            <person name="Liao Q."/>
        </authorList>
    </citation>
    <scope>NUCLEOTIDE SEQUENCE</scope>
    <source>
        <strain evidence="1">H3</strain>
        <tissue evidence="1">Leaf</tissue>
    </source>
</reference>
<protein>
    <submittedName>
        <fullName evidence="1">Uncharacterized protein</fullName>
    </submittedName>
</protein>
<gene>
    <name evidence="1" type="ORF">GOP47_0002046</name>
</gene>
<keyword evidence="2" id="KW-1185">Reference proteome</keyword>
<name>A0A9D4V9V8_ADICA</name>
<dbReference type="Proteomes" id="UP000886520">
    <property type="component" value="Chromosome 2"/>
</dbReference>